<accession>A0A4P9W9M1</accession>
<dbReference type="AlphaFoldDB" id="A0A4P9W9M1"/>
<dbReference type="Proteomes" id="UP000269721">
    <property type="component" value="Unassembled WGS sequence"/>
</dbReference>
<evidence type="ECO:0000313" key="2">
    <source>
        <dbReference type="Proteomes" id="UP000269721"/>
    </source>
</evidence>
<reference evidence="2" key="1">
    <citation type="journal article" date="2018" name="Nat. Microbiol.">
        <title>Leveraging single-cell genomics to expand the fungal tree of life.</title>
        <authorList>
            <person name="Ahrendt S.R."/>
            <person name="Quandt C.A."/>
            <person name="Ciobanu D."/>
            <person name="Clum A."/>
            <person name="Salamov A."/>
            <person name="Andreopoulos B."/>
            <person name="Cheng J.F."/>
            <person name="Woyke T."/>
            <person name="Pelin A."/>
            <person name="Henrissat B."/>
            <person name="Reynolds N.K."/>
            <person name="Benny G.L."/>
            <person name="Smith M.E."/>
            <person name="James T.Y."/>
            <person name="Grigoriev I.V."/>
        </authorList>
    </citation>
    <scope>NUCLEOTIDE SEQUENCE [LARGE SCALE GENOMIC DNA]</scope>
</reference>
<sequence length="433" mass="50173">MTDRRFRVHVRKTFGIEDCRAKKQFTPLRLMSAVGSSLVAHLRFHRHPDSEKRLPHESRVPQSRVVQNLDWTSLNASLFFPPFFNSAAKARLFDLLSRTEDGTRDLTLLHQRLGPFAHMKMDGEWEVDVVTHKPELIKEGNERVKLNKLKCDQPIPHGPDAQKALFLAYHMCNIEIDMFNIFRIGQRAGARTRIHEWTLWSVDKLLYHAVYVDAGKCTIHRSPEFYPEVLLIKFFAEFGLKGNCGNEDDKGNLLELMPSFKDEECEECSEDDKKCHHDIKAYKAFWTALYWSVDIRAPGLTWELLKAKHSSSSCASLAEWISQGTQASSYFLKRLLWGGYRHWNRAYIVHLMAQYPGDNFIELDSQFDHDLFSLISKADVMYDAMQCGDIKTVLRLKKNGMTIKKYHLAVAGEHIADPDRKAKFIKKAEKQLW</sequence>
<name>A0A4P9W9M1_9FUNG</name>
<keyword evidence="2" id="KW-1185">Reference proteome</keyword>
<gene>
    <name evidence="1" type="ORF">BDK51DRAFT_39177</name>
</gene>
<protein>
    <submittedName>
        <fullName evidence="1">Uncharacterized protein</fullName>
    </submittedName>
</protein>
<evidence type="ECO:0000313" key="1">
    <source>
        <dbReference type="EMBL" id="RKO87510.1"/>
    </source>
</evidence>
<proteinExistence type="predicted"/>
<dbReference type="EMBL" id="KZ997367">
    <property type="protein sequence ID" value="RKO87510.1"/>
    <property type="molecule type" value="Genomic_DNA"/>
</dbReference>
<organism evidence="1 2">
    <name type="scientific">Blyttiomyces helicus</name>
    <dbReference type="NCBI Taxonomy" id="388810"/>
    <lineage>
        <taxon>Eukaryota</taxon>
        <taxon>Fungi</taxon>
        <taxon>Fungi incertae sedis</taxon>
        <taxon>Chytridiomycota</taxon>
        <taxon>Chytridiomycota incertae sedis</taxon>
        <taxon>Chytridiomycetes</taxon>
        <taxon>Chytridiomycetes incertae sedis</taxon>
        <taxon>Blyttiomyces</taxon>
    </lineage>
</organism>